<dbReference type="AlphaFoldDB" id="A0AAW1XVW4"/>
<dbReference type="FunFam" id="3.10.129.10:FF:000021">
    <property type="entry name" value="Acyl-coenzyme A thioesterase 13"/>
    <property type="match status" value="1"/>
</dbReference>
<dbReference type="PANTHER" id="PTHR21660:SF8">
    <property type="entry name" value="OS02G0521700 PROTEIN"/>
    <property type="match status" value="1"/>
</dbReference>
<comment type="similarity">
    <text evidence="5">Belongs to the thioesterase PaaI family.</text>
</comment>
<dbReference type="PANTHER" id="PTHR21660">
    <property type="entry name" value="THIOESTERASE SUPERFAMILY MEMBER-RELATED"/>
    <property type="match status" value="1"/>
</dbReference>
<evidence type="ECO:0000256" key="9">
    <source>
        <dbReference type="ARBA" id="ARBA00023098"/>
    </source>
</evidence>
<dbReference type="SUPFAM" id="SSF54637">
    <property type="entry name" value="Thioesterase/thiol ester dehydrase-isomerase"/>
    <property type="match status" value="1"/>
</dbReference>
<evidence type="ECO:0000256" key="3">
    <source>
        <dbReference type="ARBA" id="ARBA00004186"/>
    </source>
</evidence>
<evidence type="ECO:0000256" key="5">
    <source>
        <dbReference type="ARBA" id="ARBA00008324"/>
    </source>
</evidence>
<evidence type="ECO:0000256" key="4">
    <source>
        <dbReference type="ARBA" id="ARBA00004514"/>
    </source>
</evidence>
<comment type="function">
    <text evidence="14">Catalyzes the hydrolysis of acyl-CoAs into free fatty acids and coenzyme A (CoASH), regulating their respective intracellular levels. Has acyl-CoA thioesterase activity towards medium (C12) and long-chain (C18) fatty acyl-CoA substrates. Can also hydrolyze 3-hydroxyphenylacetyl-CoA and 3,4-dihydroxyphenylacetyl-CoA (in vitro). May play a role in controlling adaptive thermogenesis.</text>
</comment>
<evidence type="ECO:0000256" key="18">
    <source>
        <dbReference type="ARBA" id="ARBA00083956"/>
    </source>
</evidence>
<evidence type="ECO:0000313" key="21">
    <source>
        <dbReference type="Proteomes" id="UP001457282"/>
    </source>
</evidence>
<keyword evidence="21" id="KW-1185">Reference proteome</keyword>
<evidence type="ECO:0000256" key="1">
    <source>
        <dbReference type="ARBA" id="ARBA00004123"/>
    </source>
</evidence>
<organism evidence="20 21">
    <name type="scientific">Rubus argutus</name>
    <name type="common">Southern blackberry</name>
    <dbReference type="NCBI Taxonomy" id="59490"/>
    <lineage>
        <taxon>Eukaryota</taxon>
        <taxon>Viridiplantae</taxon>
        <taxon>Streptophyta</taxon>
        <taxon>Embryophyta</taxon>
        <taxon>Tracheophyta</taxon>
        <taxon>Spermatophyta</taxon>
        <taxon>Magnoliopsida</taxon>
        <taxon>eudicotyledons</taxon>
        <taxon>Gunneridae</taxon>
        <taxon>Pentapetalae</taxon>
        <taxon>rosids</taxon>
        <taxon>fabids</taxon>
        <taxon>Rosales</taxon>
        <taxon>Rosaceae</taxon>
        <taxon>Rosoideae</taxon>
        <taxon>Rosoideae incertae sedis</taxon>
        <taxon>Rubus</taxon>
    </lineage>
</organism>
<protein>
    <recommendedName>
        <fullName evidence="16">Acyl-coenzyme A thioesterase 13</fullName>
    </recommendedName>
    <alternativeName>
        <fullName evidence="17">Hotdog-fold thioesterase superfamily member 2</fullName>
    </alternativeName>
    <alternativeName>
        <fullName evidence="18">Thioesterase superfamily member 2</fullName>
    </alternativeName>
</protein>
<comment type="subunit">
    <text evidence="15">Homotetramer. Interacts with PCTP.</text>
</comment>
<dbReference type="GO" id="GO:0005819">
    <property type="term" value="C:spindle"/>
    <property type="evidence" value="ECO:0007669"/>
    <property type="project" value="UniProtKB-SubCell"/>
</dbReference>
<dbReference type="InterPro" id="IPR006683">
    <property type="entry name" value="Thioestr_dom"/>
</dbReference>
<evidence type="ECO:0000256" key="6">
    <source>
        <dbReference type="ARBA" id="ARBA00022490"/>
    </source>
</evidence>
<feature type="domain" description="Thioesterase" evidence="19">
    <location>
        <begin position="69"/>
        <end position="123"/>
    </location>
</feature>
<evidence type="ECO:0000313" key="20">
    <source>
        <dbReference type="EMBL" id="KAK9940717.1"/>
    </source>
</evidence>
<dbReference type="GO" id="GO:0006629">
    <property type="term" value="P:lipid metabolic process"/>
    <property type="evidence" value="ECO:0007669"/>
    <property type="project" value="UniProtKB-KW"/>
</dbReference>
<evidence type="ECO:0000256" key="16">
    <source>
        <dbReference type="ARBA" id="ARBA00067273"/>
    </source>
</evidence>
<evidence type="ECO:0000256" key="13">
    <source>
        <dbReference type="ARBA" id="ARBA00052976"/>
    </source>
</evidence>
<evidence type="ECO:0000259" key="19">
    <source>
        <dbReference type="Pfam" id="PF03061"/>
    </source>
</evidence>
<dbReference type="InterPro" id="IPR039298">
    <property type="entry name" value="ACOT13"/>
</dbReference>
<comment type="subcellular location">
    <subcellularLocation>
        <location evidence="3">Cytoplasm</location>
        <location evidence="3">Cytoskeleton</location>
        <location evidence="3">Spindle</location>
    </subcellularLocation>
    <subcellularLocation>
        <location evidence="4">Cytoplasm</location>
        <location evidence="4">Cytosol</location>
    </subcellularLocation>
    <subcellularLocation>
        <location evidence="2">Mitochondrion</location>
    </subcellularLocation>
    <subcellularLocation>
        <location evidence="1">Nucleus</location>
    </subcellularLocation>
</comment>
<proteinExistence type="inferred from homology"/>
<evidence type="ECO:0000256" key="2">
    <source>
        <dbReference type="ARBA" id="ARBA00004173"/>
    </source>
</evidence>
<dbReference type="GO" id="GO:0005634">
    <property type="term" value="C:nucleus"/>
    <property type="evidence" value="ECO:0007669"/>
    <property type="project" value="UniProtKB-SubCell"/>
</dbReference>
<keyword evidence="8" id="KW-0007">Acetylation</keyword>
<accession>A0AAW1XVW4</accession>
<keyword evidence="11" id="KW-0206">Cytoskeleton</keyword>
<keyword evidence="6" id="KW-0963">Cytoplasm</keyword>
<evidence type="ECO:0000256" key="12">
    <source>
        <dbReference type="ARBA" id="ARBA00023242"/>
    </source>
</evidence>
<dbReference type="GO" id="GO:0005829">
    <property type="term" value="C:cytosol"/>
    <property type="evidence" value="ECO:0007669"/>
    <property type="project" value="UniProtKB-SubCell"/>
</dbReference>
<evidence type="ECO:0000256" key="10">
    <source>
        <dbReference type="ARBA" id="ARBA00023128"/>
    </source>
</evidence>
<evidence type="ECO:0000256" key="11">
    <source>
        <dbReference type="ARBA" id="ARBA00023212"/>
    </source>
</evidence>
<keyword evidence="12" id="KW-0539">Nucleus</keyword>
<evidence type="ECO:0000256" key="14">
    <source>
        <dbReference type="ARBA" id="ARBA00058205"/>
    </source>
</evidence>
<reference evidence="20 21" key="1">
    <citation type="journal article" date="2023" name="G3 (Bethesda)">
        <title>A chromosome-length genome assembly and annotation of blackberry (Rubus argutus, cv. 'Hillquist').</title>
        <authorList>
            <person name="Bruna T."/>
            <person name="Aryal R."/>
            <person name="Dudchenko O."/>
            <person name="Sargent D.J."/>
            <person name="Mead D."/>
            <person name="Buti M."/>
            <person name="Cavallini A."/>
            <person name="Hytonen T."/>
            <person name="Andres J."/>
            <person name="Pham M."/>
            <person name="Weisz D."/>
            <person name="Mascagni F."/>
            <person name="Usai G."/>
            <person name="Natali L."/>
            <person name="Bassil N."/>
            <person name="Fernandez G.E."/>
            <person name="Lomsadze A."/>
            <person name="Armour M."/>
            <person name="Olukolu B."/>
            <person name="Poorten T."/>
            <person name="Britton C."/>
            <person name="Davik J."/>
            <person name="Ashrafi H."/>
            <person name="Aiden E.L."/>
            <person name="Borodovsky M."/>
            <person name="Worthington M."/>
        </authorList>
    </citation>
    <scope>NUCLEOTIDE SEQUENCE [LARGE SCALE GENOMIC DNA]</scope>
    <source>
        <strain evidence="20">PI 553951</strain>
    </source>
</reference>
<comment type="catalytic activity">
    <reaction evidence="13">
        <text>a fatty acyl-CoA + H2O = a fatty acid + CoA + H(+)</text>
        <dbReference type="Rhea" id="RHEA:16781"/>
        <dbReference type="ChEBI" id="CHEBI:15377"/>
        <dbReference type="ChEBI" id="CHEBI:15378"/>
        <dbReference type="ChEBI" id="CHEBI:28868"/>
        <dbReference type="ChEBI" id="CHEBI:57287"/>
        <dbReference type="ChEBI" id="CHEBI:77636"/>
    </reaction>
    <physiologicalReaction direction="left-to-right" evidence="13">
        <dbReference type="Rhea" id="RHEA:16782"/>
    </physiologicalReaction>
</comment>
<evidence type="ECO:0000256" key="7">
    <source>
        <dbReference type="ARBA" id="ARBA00022801"/>
    </source>
</evidence>
<keyword evidence="7" id="KW-0378">Hydrolase</keyword>
<dbReference type="CDD" id="cd03443">
    <property type="entry name" value="PaaI_thioesterase"/>
    <property type="match status" value="1"/>
</dbReference>
<dbReference type="GO" id="GO:0005739">
    <property type="term" value="C:mitochondrion"/>
    <property type="evidence" value="ECO:0007669"/>
    <property type="project" value="UniProtKB-SubCell"/>
</dbReference>
<dbReference type="InterPro" id="IPR029069">
    <property type="entry name" value="HotDog_dom_sf"/>
</dbReference>
<dbReference type="EMBL" id="JBEDUW010000003">
    <property type="protein sequence ID" value="KAK9940717.1"/>
    <property type="molecule type" value="Genomic_DNA"/>
</dbReference>
<dbReference type="GO" id="GO:0047617">
    <property type="term" value="F:fatty acyl-CoA hydrolase activity"/>
    <property type="evidence" value="ECO:0007669"/>
    <property type="project" value="InterPro"/>
</dbReference>
<evidence type="ECO:0000256" key="15">
    <source>
        <dbReference type="ARBA" id="ARBA00064709"/>
    </source>
</evidence>
<sequence>MEKKVKEFLEELAEDESEAVSRILVPPQRPGKSSFYEYLAVTGVRVDRAEPGLVVCTLKVHPRLTDRTGNLAKGAIANLVDIVTGCVAYIQGLPMNVSVDISISYMSTAKVDDELEITTKMLGQRGAYSGTIVLLRNKATEELIAEGRHSMFSPQFAPKL</sequence>
<dbReference type="Proteomes" id="UP001457282">
    <property type="component" value="Unassembled WGS sequence"/>
</dbReference>
<comment type="caution">
    <text evidence="20">The sequence shown here is derived from an EMBL/GenBank/DDBJ whole genome shotgun (WGS) entry which is preliminary data.</text>
</comment>
<name>A0AAW1XVW4_RUBAR</name>
<keyword evidence="10" id="KW-0496">Mitochondrion</keyword>
<keyword evidence="9" id="KW-0443">Lipid metabolism</keyword>
<evidence type="ECO:0000256" key="8">
    <source>
        <dbReference type="ARBA" id="ARBA00022990"/>
    </source>
</evidence>
<gene>
    <name evidence="20" type="ORF">M0R45_017360</name>
</gene>
<dbReference type="Gene3D" id="3.10.129.10">
    <property type="entry name" value="Hotdog Thioesterase"/>
    <property type="match status" value="1"/>
</dbReference>
<dbReference type="Pfam" id="PF03061">
    <property type="entry name" value="4HBT"/>
    <property type="match status" value="1"/>
</dbReference>
<evidence type="ECO:0000256" key="17">
    <source>
        <dbReference type="ARBA" id="ARBA00081533"/>
    </source>
</evidence>